<dbReference type="AlphaFoldDB" id="A0A2W5SLY5"/>
<evidence type="ECO:0008006" key="4">
    <source>
        <dbReference type="Google" id="ProtNLM"/>
    </source>
</evidence>
<protein>
    <recommendedName>
        <fullName evidence="4">Lipoprotein</fullName>
    </recommendedName>
</protein>
<evidence type="ECO:0000256" key="1">
    <source>
        <dbReference type="SAM" id="SignalP"/>
    </source>
</evidence>
<reference evidence="2 3" key="1">
    <citation type="submission" date="2017-08" db="EMBL/GenBank/DDBJ databases">
        <title>Infants hospitalized years apart are colonized by the same room-sourced microbial strains.</title>
        <authorList>
            <person name="Brooks B."/>
            <person name="Olm M.R."/>
            <person name="Firek B.A."/>
            <person name="Baker R."/>
            <person name="Thomas B.C."/>
            <person name="Morowitz M.J."/>
            <person name="Banfield J.F."/>
        </authorList>
    </citation>
    <scope>NUCLEOTIDE SEQUENCE [LARGE SCALE GENOMIC DNA]</scope>
    <source>
        <strain evidence="2">S2_003_000_R2_11</strain>
    </source>
</reference>
<evidence type="ECO:0000313" key="2">
    <source>
        <dbReference type="EMBL" id="PZR00625.1"/>
    </source>
</evidence>
<proteinExistence type="predicted"/>
<gene>
    <name evidence="2" type="ORF">DI533_08780</name>
</gene>
<dbReference type="EMBL" id="QFQS01000001">
    <property type="protein sequence ID" value="PZR00625.1"/>
    <property type="molecule type" value="Genomic_DNA"/>
</dbReference>
<dbReference type="Proteomes" id="UP000248975">
    <property type="component" value="Unassembled WGS sequence"/>
</dbReference>
<organism evidence="2 3">
    <name type="scientific">Cereibacter sphaeroides</name>
    <name type="common">Rhodobacter sphaeroides</name>
    <dbReference type="NCBI Taxonomy" id="1063"/>
    <lineage>
        <taxon>Bacteria</taxon>
        <taxon>Pseudomonadati</taxon>
        <taxon>Pseudomonadota</taxon>
        <taxon>Alphaproteobacteria</taxon>
        <taxon>Rhodobacterales</taxon>
        <taxon>Paracoccaceae</taxon>
        <taxon>Cereibacter</taxon>
    </lineage>
</organism>
<comment type="caution">
    <text evidence="2">The sequence shown here is derived from an EMBL/GenBank/DDBJ whole genome shotgun (WGS) entry which is preliminary data.</text>
</comment>
<feature type="signal peptide" evidence="1">
    <location>
        <begin position="1"/>
        <end position="24"/>
    </location>
</feature>
<accession>A0A2W5SLY5</accession>
<keyword evidence="1" id="KW-0732">Signal</keyword>
<name>A0A2W5SLY5_CERSP</name>
<dbReference type="PROSITE" id="PS51257">
    <property type="entry name" value="PROKAR_LIPOPROTEIN"/>
    <property type="match status" value="1"/>
</dbReference>
<feature type="chain" id="PRO_5016093069" description="Lipoprotein" evidence="1">
    <location>
        <begin position="25"/>
        <end position="113"/>
    </location>
</feature>
<evidence type="ECO:0000313" key="3">
    <source>
        <dbReference type="Proteomes" id="UP000248975"/>
    </source>
</evidence>
<sequence length="113" mass="11909">MAEMMRLVPLITLGLLSACGSTTVAPNGTTGTPPLLAQARDTGWIDRKPLNQRQAAVAIDPDGCQAWIIDDGAEGYAANRRDPASGLPVCGHGTPGYVYGEPRATDFPDILPY</sequence>